<comment type="similarity">
    <text evidence="2 9">Belongs to the resistance-nodulation-cell division (RND) (TC 2.A.6) family.</text>
</comment>
<name>A0ABV7D350_9PROT</name>
<feature type="transmembrane region" description="Helical" evidence="9">
    <location>
        <begin position="12"/>
        <end position="30"/>
    </location>
</feature>
<feature type="transmembrane region" description="Helical" evidence="9">
    <location>
        <begin position="902"/>
        <end position="922"/>
    </location>
</feature>
<feature type="domain" description="SSD" evidence="10">
    <location>
        <begin position="368"/>
        <end position="497"/>
    </location>
</feature>
<dbReference type="SUPFAM" id="SSF82693">
    <property type="entry name" value="Multidrug efflux transporter AcrB pore domain, PN1, PN2, PC1 and PC2 subdomains"/>
    <property type="match status" value="4"/>
</dbReference>
<organism evidence="11 12">
    <name type="scientific">Kordiimonas pumila</name>
    <dbReference type="NCBI Taxonomy" id="2161677"/>
    <lineage>
        <taxon>Bacteria</taxon>
        <taxon>Pseudomonadati</taxon>
        <taxon>Pseudomonadota</taxon>
        <taxon>Alphaproteobacteria</taxon>
        <taxon>Kordiimonadales</taxon>
        <taxon>Kordiimonadaceae</taxon>
        <taxon>Kordiimonas</taxon>
    </lineage>
</organism>
<feature type="transmembrane region" description="Helical" evidence="9">
    <location>
        <begin position="928"/>
        <end position="951"/>
    </location>
</feature>
<dbReference type="Gene3D" id="3.30.2090.10">
    <property type="entry name" value="Multidrug efflux transporter AcrB TolC docking domain, DN and DC subdomains"/>
    <property type="match status" value="2"/>
</dbReference>
<proteinExistence type="inferred from homology"/>
<accession>A0ABV7D350</accession>
<keyword evidence="7 9" id="KW-1133">Transmembrane helix</keyword>
<evidence type="ECO:0000256" key="3">
    <source>
        <dbReference type="ARBA" id="ARBA00022448"/>
    </source>
</evidence>
<dbReference type="Gene3D" id="3.30.70.1440">
    <property type="entry name" value="Multidrug efflux transporter AcrB pore domain"/>
    <property type="match status" value="1"/>
</dbReference>
<dbReference type="PRINTS" id="PR00702">
    <property type="entry name" value="ACRIFLAVINRP"/>
</dbReference>
<dbReference type="Gene3D" id="3.30.70.1320">
    <property type="entry name" value="Multidrug efflux transporter AcrB pore domain like"/>
    <property type="match status" value="1"/>
</dbReference>
<dbReference type="Gene3D" id="1.20.1640.10">
    <property type="entry name" value="Multidrug efflux transporter AcrB transmembrane domain"/>
    <property type="match status" value="2"/>
</dbReference>
<evidence type="ECO:0000313" key="12">
    <source>
        <dbReference type="Proteomes" id="UP001595444"/>
    </source>
</evidence>
<keyword evidence="12" id="KW-1185">Reference proteome</keyword>
<dbReference type="InterPro" id="IPR001036">
    <property type="entry name" value="Acrflvin-R"/>
</dbReference>
<evidence type="ECO:0000313" key="11">
    <source>
        <dbReference type="EMBL" id="MFC3051042.1"/>
    </source>
</evidence>
<dbReference type="PANTHER" id="PTHR32063:SF11">
    <property type="entry name" value="CATION OR DRUG EFFLUX SYSTEM PROTEIN"/>
    <property type="match status" value="1"/>
</dbReference>
<evidence type="ECO:0000256" key="1">
    <source>
        <dbReference type="ARBA" id="ARBA00004429"/>
    </source>
</evidence>
<dbReference type="NCBIfam" id="NF000282">
    <property type="entry name" value="RND_permease_1"/>
    <property type="match status" value="1"/>
</dbReference>
<keyword evidence="4" id="KW-1003">Cell membrane</keyword>
<dbReference type="InterPro" id="IPR000731">
    <property type="entry name" value="SSD"/>
</dbReference>
<feature type="transmembrane region" description="Helical" evidence="9">
    <location>
        <begin position="1005"/>
        <end position="1030"/>
    </location>
</feature>
<feature type="transmembrane region" description="Helical" evidence="9">
    <location>
        <begin position="397"/>
        <end position="419"/>
    </location>
</feature>
<dbReference type="Gene3D" id="3.30.70.1430">
    <property type="entry name" value="Multidrug efflux transporter AcrB pore domain"/>
    <property type="match status" value="2"/>
</dbReference>
<dbReference type="SUPFAM" id="SSF82714">
    <property type="entry name" value="Multidrug efflux transporter AcrB TolC docking domain, DN and DC subdomains"/>
    <property type="match status" value="2"/>
</dbReference>
<evidence type="ECO:0000256" key="7">
    <source>
        <dbReference type="ARBA" id="ARBA00022989"/>
    </source>
</evidence>
<evidence type="ECO:0000259" key="10">
    <source>
        <dbReference type="PROSITE" id="PS50156"/>
    </source>
</evidence>
<dbReference type="EMBL" id="JBHRSL010000002">
    <property type="protein sequence ID" value="MFC3051042.1"/>
    <property type="molecule type" value="Genomic_DNA"/>
</dbReference>
<dbReference type="PROSITE" id="PS50156">
    <property type="entry name" value="SSD"/>
    <property type="match status" value="1"/>
</dbReference>
<keyword evidence="5 9" id="KW-0997">Cell inner membrane</keyword>
<keyword evidence="6 9" id="KW-0812">Transmembrane</keyword>
<dbReference type="InterPro" id="IPR004764">
    <property type="entry name" value="MdtF-like"/>
</dbReference>
<evidence type="ECO:0000256" key="8">
    <source>
        <dbReference type="ARBA" id="ARBA00023136"/>
    </source>
</evidence>
<dbReference type="RefSeq" id="WP_194212132.1">
    <property type="nucleotide sequence ID" value="NZ_CP061205.1"/>
</dbReference>
<evidence type="ECO:0000256" key="4">
    <source>
        <dbReference type="ARBA" id="ARBA00022475"/>
    </source>
</evidence>
<evidence type="ECO:0000256" key="9">
    <source>
        <dbReference type="RuleBase" id="RU364070"/>
    </source>
</evidence>
<evidence type="ECO:0000256" key="2">
    <source>
        <dbReference type="ARBA" id="ARBA00010942"/>
    </source>
</evidence>
<sequence length="1044" mass="113418">MRFTHTFIDRPIFATVISILIVLIGAISYFELPVAQYPEIAPPTIQVSASYPGASAEIVANTVATPIEQEINGVEGMLYMLSQSTGDGRLSLTITFALGTDLDEAQVLVQNRVAIAEPRLPETVRRLGVTTKKNSPDLMMVVHLLSPDKSRDALYISNYVKTQILDQLARLDGIGEARIIAERAYSMRVWLNPEKIALYNMTAGEVVEALRKNNLQVASGVIDQMPVPKQGDFELGVRTLGRLSSPSEFENIVIKTDSEGRTTRVRDVGHVELGAQDYSTNGYLGLDQALPIVIFQRPGSNALETANNVVTLMEKLSKSFPDGLAYTIAYNPTDYIAKSVDAVYSTIFEAVILVVLVVIVFLQSWRASIIPILAIPISLIGTFAVMALFGFSINNLTLFGLVLAIGIVVDDAIVVVENVERYLAKGFSPKEAARKTMTEVGGALVAIALVLSAVFIPSAFVPGISGKFYQQFALTIASATIISALVSLTLSPALSSILLKAHTDSKDRKGLLNKFSNAFNSRFDKLANGYAQVTKKLVRATLIMSILYIGLNALTVVQFNRVPTGFIPSQDLGVVLTLVHLPAGASLSRTDQVIRDANKIIMDHPATVNVVAFAGFDVATYANSSSAGTIFTSLAPYSDRLSDGWTVDKIVQDLQARLYQIKDASIIVVQPPPVRGMGNAGGWKAYIQDRGGLGLKALEQETRKMMMAANEDETITQAYTLYDTATPQIYADIDRVKAEMLGVPPERVFEALEVYLGSAFVNDFNFLGRTYRVTAQADGEFRNNPRDITRLRARSDRGAMVPIGAVATFKDQTAPFRVSRYNLYPAAELQGATTAGFSTGQSLEAVERLATENLNNGFSMEWTELALQEKSQGGSGMTSFGLAIVFVFLLLAALYESWLLPLAVILIVPMCLLAAMAGISMRGMDNNILTQIGLIVLIGLAAKNAILIVEFARQLEQQGMDRFQAAIEAARLRLRPILMTSFAFIFGVLPLAIATGAGSEMRQSLGTAVFAGMIGVTLFGLLFTPAFYVICRRFEGKKKQEETP</sequence>
<comment type="caution">
    <text evidence="11">The sequence shown here is derived from an EMBL/GenBank/DDBJ whole genome shotgun (WGS) entry which is preliminary data.</text>
</comment>
<keyword evidence="3 9" id="KW-0813">Transport</keyword>
<dbReference type="Proteomes" id="UP001595444">
    <property type="component" value="Unassembled WGS sequence"/>
</dbReference>
<reference evidence="12" key="1">
    <citation type="journal article" date="2019" name="Int. J. Syst. Evol. Microbiol.">
        <title>The Global Catalogue of Microorganisms (GCM) 10K type strain sequencing project: providing services to taxonomists for standard genome sequencing and annotation.</title>
        <authorList>
            <consortium name="The Broad Institute Genomics Platform"/>
            <consortium name="The Broad Institute Genome Sequencing Center for Infectious Disease"/>
            <person name="Wu L."/>
            <person name="Ma J."/>
        </authorList>
    </citation>
    <scope>NUCLEOTIDE SEQUENCE [LARGE SCALE GENOMIC DNA]</scope>
    <source>
        <strain evidence="12">KCTC 62164</strain>
    </source>
</reference>
<feature type="transmembrane region" description="Helical" evidence="9">
    <location>
        <begin position="877"/>
        <end position="895"/>
    </location>
</feature>
<comment type="subcellular location">
    <subcellularLocation>
        <location evidence="1 9">Cell inner membrane</location>
        <topology evidence="1 9">Multi-pass membrane protein</topology>
    </subcellularLocation>
</comment>
<evidence type="ECO:0000256" key="5">
    <source>
        <dbReference type="ARBA" id="ARBA00022519"/>
    </source>
</evidence>
<keyword evidence="8 9" id="KW-0472">Membrane</keyword>
<dbReference type="NCBIfam" id="TIGR00915">
    <property type="entry name" value="2A0602"/>
    <property type="match status" value="1"/>
</dbReference>
<feature type="transmembrane region" description="Helical" evidence="9">
    <location>
        <begin position="369"/>
        <end position="391"/>
    </location>
</feature>
<dbReference type="Pfam" id="PF00873">
    <property type="entry name" value="ACR_tran"/>
    <property type="match status" value="1"/>
</dbReference>
<gene>
    <name evidence="11" type="ORF">ACFOKA_03890</name>
</gene>
<feature type="transmembrane region" description="Helical" evidence="9">
    <location>
        <begin position="972"/>
        <end position="993"/>
    </location>
</feature>
<feature type="transmembrane region" description="Helical" evidence="9">
    <location>
        <begin position="472"/>
        <end position="499"/>
    </location>
</feature>
<feature type="transmembrane region" description="Helical" evidence="9">
    <location>
        <begin position="537"/>
        <end position="559"/>
    </location>
</feature>
<dbReference type="InterPro" id="IPR027463">
    <property type="entry name" value="AcrB_DN_DC_subdom"/>
</dbReference>
<feature type="transmembrane region" description="Helical" evidence="9">
    <location>
        <begin position="440"/>
        <end position="460"/>
    </location>
</feature>
<feature type="transmembrane region" description="Helical" evidence="9">
    <location>
        <begin position="342"/>
        <end position="362"/>
    </location>
</feature>
<dbReference type="PANTHER" id="PTHR32063">
    <property type="match status" value="1"/>
</dbReference>
<protein>
    <recommendedName>
        <fullName evidence="9">Efflux pump membrane transporter</fullName>
    </recommendedName>
</protein>
<dbReference type="SUPFAM" id="SSF82866">
    <property type="entry name" value="Multidrug efflux transporter AcrB transmembrane domain"/>
    <property type="match status" value="2"/>
</dbReference>
<evidence type="ECO:0000256" key="6">
    <source>
        <dbReference type="ARBA" id="ARBA00022692"/>
    </source>
</evidence>